<dbReference type="Proteomes" id="UP001177140">
    <property type="component" value="Unassembled WGS sequence"/>
</dbReference>
<dbReference type="GO" id="GO:0005634">
    <property type="term" value="C:nucleus"/>
    <property type="evidence" value="ECO:0007669"/>
    <property type="project" value="TreeGrafter"/>
</dbReference>
<organism evidence="6 7">
    <name type="scientific">Papaver nudicaule</name>
    <name type="common">Iceland poppy</name>
    <dbReference type="NCBI Taxonomy" id="74823"/>
    <lineage>
        <taxon>Eukaryota</taxon>
        <taxon>Viridiplantae</taxon>
        <taxon>Streptophyta</taxon>
        <taxon>Embryophyta</taxon>
        <taxon>Tracheophyta</taxon>
        <taxon>Spermatophyta</taxon>
        <taxon>Magnoliopsida</taxon>
        <taxon>Ranunculales</taxon>
        <taxon>Papaveraceae</taxon>
        <taxon>Papaveroideae</taxon>
        <taxon>Papaver</taxon>
    </lineage>
</organism>
<reference evidence="6" key="1">
    <citation type="submission" date="2022-03" db="EMBL/GenBank/DDBJ databases">
        <title>A functionally conserved STORR gene fusion in Papaver species that diverged 16.8 million years ago.</title>
        <authorList>
            <person name="Catania T."/>
        </authorList>
    </citation>
    <scope>NUCLEOTIDE SEQUENCE</scope>
    <source>
        <strain evidence="6">S-191538</strain>
    </source>
</reference>
<dbReference type="PANTHER" id="PTHR43719:SF35">
    <property type="entry name" value="HISTIDINE KINASE 2"/>
    <property type="match status" value="1"/>
</dbReference>
<dbReference type="PROSITE" id="PS50110">
    <property type="entry name" value="RESPONSE_REGULATORY"/>
    <property type="match status" value="1"/>
</dbReference>
<dbReference type="SUPFAM" id="SSF52172">
    <property type="entry name" value="CheY-like"/>
    <property type="match status" value="1"/>
</dbReference>
<dbReference type="Pfam" id="PF24896">
    <property type="entry name" value="Receiver_CRE1"/>
    <property type="match status" value="1"/>
</dbReference>
<feature type="non-terminal residue" evidence="6">
    <location>
        <position position="248"/>
    </location>
</feature>
<comment type="caution">
    <text evidence="6">The sequence shown here is derived from an EMBL/GenBank/DDBJ whole genome shotgun (WGS) entry which is preliminary data.</text>
</comment>
<proteinExistence type="predicted"/>
<dbReference type="EC" id="2.7.13.3" evidence="2"/>
<name>A0AA41S262_PAPNU</name>
<evidence type="ECO:0000256" key="3">
    <source>
        <dbReference type="ARBA" id="ARBA00022553"/>
    </source>
</evidence>
<evidence type="ECO:0000256" key="4">
    <source>
        <dbReference type="PROSITE-ProRule" id="PRU00169"/>
    </source>
</evidence>
<dbReference type="InterPro" id="IPR056839">
    <property type="entry name" value="Receiver_AHK4/CRE1_1st"/>
</dbReference>
<feature type="domain" description="Response regulatory" evidence="5">
    <location>
        <begin position="107"/>
        <end position="244"/>
    </location>
</feature>
<dbReference type="InterPro" id="IPR050956">
    <property type="entry name" value="2C_system_His_kinase"/>
</dbReference>
<dbReference type="PANTHER" id="PTHR43719">
    <property type="entry name" value="TWO-COMPONENT HISTIDINE KINASE"/>
    <property type="match status" value="1"/>
</dbReference>
<evidence type="ECO:0000256" key="1">
    <source>
        <dbReference type="ARBA" id="ARBA00000085"/>
    </source>
</evidence>
<evidence type="ECO:0000256" key="2">
    <source>
        <dbReference type="ARBA" id="ARBA00012438"/>
    </source>
</evidence>
<dbReference type="InterPro" id="IPR011006">
    <property type="entry name" value="CheY-like_superfamily"/>
</dbReference>
<feature type="modified residue" description="4-aspartylphosphate" evidence="4">
    <location>
        <position position="157"/>
    </location>
</feature>
<dbReference type="EMBL" id="JAJJMA010115282">
    <property type="protein sequence ID" value="MCL7031749.1"/>
    <property type="molecule type" value="Genomic_DNA"/>
</dbReference>
<evidence type="ECO:0000259" key="5">
    <source>
        <dbReference type="PROSITE" id="PS50110"/>
    </source>
</evidence>
<keyword evidence="3 4" id="KW-0597">Phosphoprotein</keyword>
<dbReference type="InterPro" id="IPR001789">
    <property type="entry name" value="Sig_transdc_resp-reg_receiver"/>
</dbReference>
<dbReference type="GO" id="GO:0004673">
    <property type="term" value="F:protein histidine kinase activity"/>
    <property type="evidence" value="ECO:0007669"/>
    <property type="project" value="UniProtKB-EC"/>
</dbReference>
<dbReference type="AlphaFoldDB" id="A0AA41S262"/>
<accession>A0AA41S262</accession>
<sequence length="248" mass="27485">AKIQFDIVVIEEDGLQNGTDTVSRHLLKELRENGRHKSLGKCPKIFLLASSSSAKLDELKSNGYVDEIIMKPLRLSTLSKLILGAGANKYFCKAKSSNLKSLLSGRKILVVDDNKVNRRVAAGALSKYGAEVTCVESGKAAVKKLQPPHVFGACFMDLQMPEMDGFEATKQIRNFENKINEQIKRGEASVEMFGNVRNWHTPILAMTADVFQATHEKCTAWGMDGYVSKPFEEEQLYSAVKCFFSSGL</sequence>
<dbReference type="Pfam" id="PF00072">
    <property type="entry name" value="Response_reg"/>
    <property type="match status" value="1"/>
</dbReference>
<evidence type="ECO:0000313" key="6">
    <source>
        <dbReference type="EMBL" id="MCL7031749.1"/>
    </source>
</evidence>
<gene>
    <name evidence="6" type="ORF">MKW94_019693</name>
</gene>
<dbReference type="SMART" id="SM00448">
    <property type="entry name" value="REC"/>
    <property type="match status" value="1"/>
</dbReference>
<comment type="catalytic activity">
    <reaction evidence="1">
        <text>ATP + protein L-histidine = ADP + protein N-phospho-L-histidine.</text>
        <dbReference type="EC" id="2.7.13.3"/>
    </reaction>
</comment>
<evidence type="ECO:0000313" key="7">
    <source>
        <dbReference type="Proteomes" id="UP001177140"/>
    </source>
</evidence>
<dbReference type="GO" id="GO:0000160">
    <property type="term" value="P:phosphorelay signal transduction system"/>
    <property type="evidence" value="ECO:0007669"/>
    <property type="project" value="InterPro"/>
</dbReference>
<protein>
    <recommendedName>
        <fullName evidence="2">histidine kinase</fullName>
        <ecNumber evidence="2">2.7.13.3</ecNumber>
    </recommendedName>
</protein>
<keyword evidence="7" id="KW-1185">Reference proteome</keyword>
<dbReference type="Gene3D" id="3.40.50.2300">
    <property type="match status" value="1"/>
</dbReference>
<dbReference type="CDD" id="cd17546">
    <property type="entry name" value="REC_hyHK_CKI1_RcsC-like"/>
    <property type="match status" value="1"/>
</dbReference>